<accession>A0A3P1VBZ8</accession>
<dbReference type="InterPro" id="IPR026866">
    <property type="entry name" value="CR006_AAA"/>
</dbReference>
<dbReference type="GO" id="GO:0006302">
    <property type="term" value="P:double-strand break repair"/>
    <property type="evidence" value="ECO:0007669"/>
    <property type="project" value="TreeGrafter"/>
</dbReference>
<feature type="coiled-coil region" evidence="1">
    <location>
        <begin position="472"/>
        <end position="502"/>
    </location>
</feature>
<comment type="caution">
    <text evidence="3">The sequence shown here is derived from an EMBL/GenBank/DDBJ whole genome shotgun (WGS) entry which is preliminary data.</text>
</comment>
<evidence type="ECO:0000259" key="2">
    <source>
        <dbReference type="Pfam" id="PF13166"/>
    </source>
</evidence>
<dbReference type="PANTHER" id="PTHR32182:SF0">
    <property type="entry name" value="DNA REPLICATION AND REPAIR PROTEIN RECF"/>
    <property type="match status" value="1"/>
</dbReference>
<keyword evidence="4" id="KW-1185">Reference proteome</keyword>
<dbReference type="GO" id="GO:0000731">
    <property type="term" value="P:DNA synthesis involved in DNA repair"/>
    <property type="evidence" value="ECO:0007669"/>
    <property type="project" value="TreeGrafter"/>
</dbReference>
<dbReference type="AlphaFoldDB" id="A0A3P1VBZ8"/>
<organism evidence="3 4">
    <name type="scientific">Streptococcus minor</name>
    <dbReference type="NCBI Taxonomy" id="229549"/>
    <lineage>
        <taxon>Bacteria</taxon>
        <taxon>Bacillati</taxon>
        <taxon>Bacillota</taxon>
        <taxon>Bacilli</taxon>
        <taxon>Lactobacillales</taxon>
        <taxon>Streptococcaceae</taxon>
        <taxon>Streptococcus</taxon>
    </lineage>
</organism>
<dbReference type="PANTHER" id="PTHR32182">
    <property type="entry name" value="DNA REPLICATION AND REPAIR PROTEIN RECF"/>
    <property type="match status" value="1"/>
</dbReference>
<keyword evidence="1" id="KW-0175">Coiled coil</keyword>
<dbReference type="Gene3D" id="3.40.50.300">
    <property type="entry name" value="P-loop containing nucleotide triphosphate hydrolases"/>
    <property type="match status" value="2"/>
</dbReference>
<dbReference type="InterPro" id="IPR027417">
    <property type="entry name" value="P-loop_NTPase"/>
</dbReference>
<evidence type="ECO:0000313" key="4">
    <source>
        <dbReference type="Proteomes" id="UP000281771"/>
    </source>
</evidence>
<dbReference type="SUPFAM" id="SSF52540">
    <property type="entry name" value="P-loop containing nucleoside triphosphate hydrolases"/>
    <property type="match status" value="2"/>
</dbReference>
<feature type="coiled-coil region" evidence="1">
    <location>
        <begin position="259"/>
        <end position="315"/>
    </location>
</feature>
<dbReference type="Proteomes" id="UP000281771">
    <property type="component" value="Unassembled WGS sequence"/>
</dbReference>
<dbReference type="EMBL" id="RQZA01000004">
    <property type="protein sequence ID" value="RRD31278.1"/>
    <property type="molecule type" value="Genomic_DNA"/>
</dbReference>
<gene>
    <name evidence="3" type="ORF">EII38_05735</name>
</gene>
<feature type="domain" description="Protein CR006 P-loop" evidence="2">
    <location>
        <begin position="95"/>
        <end position="737"/>
    </location>
</feature>
<name>A0A3P1VBZ8_9STRE</name>
<dbReference type="Pfam" id="PF13166">
    <property type="entry name" value="AAA_13"/>
    <property type="match status" value="1"/>
</dbReference>
<protein>
    <recommendedName>
        <fullName evidence="2">Protein CR006 P-loop domain-containing protein</fullName>
    </recommendedName>
</protein>
<sequence length="840" mass="96094">MKKNAIDYLIELSENDKCNAWVSYVIKYFIENRGVIDDNAKNDLADYLLQRKEIPELKSPSSKFNSSNEKIILKKLNHHSGVNALSDEQKISFSSQINIIYGLNGTGKSSYFRVLNNMTGHAKSKNILHNVYSDSPKNINVDVEYCLDNTLKSSTWSNASSISDLRSIRVFDTEYTNNYLQKRNSDELLIKPYALSYFSEISDLIIEVKELAEEKIKCDGESLPNIDIEKITESFREFLNKDSFEKEDIVKIKSFENFSSKEKNQLENTKKSIEDLNKSNSEDTIKINEIKLDKLKKIKAEFDRIIALLESEKKKTDTLVEKRSTLIHEHSIARQQFEVFSKIPGTDSDTWTNFIKSGISYCEEFELEDECPYCHQSYDETSLEITKAYSKFIKDTTQIQLDENTADINKKILALQNISAVNLNSEEIKLFLEDDPGLITLNEQIVKNKDLLLGKLRDQEPIEAPKIQGELLNNLSEEIKNINQLQIELNSKQSKRIEYLEKYNQQLIILEEKASLSSQFAQLSELIEIKNRLFRERQFISEITTSKLSFLSKKAHNDLLTDNLLKSFKKNLKKLGLGNLSIQLQASNNKGKQQTELVLGNNKNIEDILSEGEQKATALALFISEISLSNNQSTIIFDDPVNSLDHRIMNNFSELLMSLNNQIIIFTHNKMFLDCFEISSGGHICKNVNGGCSKSKGKHIFLYETLSDGKDKKGIIKIKQTENLNTYISDIEKLLSENPLSDNSKQLVCSKLRKAVEFAIDEIILNRQVPTKYSNKNSRIHWDELKKIDNNPITIEKLHNIHGRCSGGALHNGTESEENPVDKDELANMLREIKAIQTSH</sequence>
<evidence type="ECO:0000313" key="3">
    <source>
        <dbReference type="EMBL" id="RRD31278.1"/>
    </source>
</evidence>
<evidence type="ECO:0000256" key="1">
    <source>
        <dbReference type="SAM" id="Coils"/>
    </source>
</evidence>
<dbReference type="RefSeq" id="WP_124776765.1">
    <property type="nucleotide sequence ID" value="NZ_RQZA01000004.1"/>
</dbReference>
<reference evidence="3 4" key="1">
    <citation type="submission" date="2018-11" db="EMBL/GenBank/DDBJ databases">
        <title>Genomes From Bacteria Associated with the Canine Oral Cavity: a Test Case for Automated Genome-Based Taxonomic Assignment.</title>
        <authorList>
            <person name="Coil D.A."/>
            <person name="Jospin G."/>
            <person name="Darling A.E."/>
            <person name="Wallis C."/>
            <person name="Davis I.J."/>
            <person name="Harris S."/>
            <person name="Eisen J.A."/>
            <person name="Holcombe L.J."/>
            <person name="O'Flynn C."/>
        </authorList>
    </citation>
    <scope>NUCLEOTIDE SEQUENCE [LARGE SCALE GENOMIC DNA]</scope>
    <source>
        <strain evidence="3 4">OH4621_COT-116</strain>
    </source>
</reference>
<proteinExistence type="predicted"/>